<proteinExistence type="predicted"/>
<reference evidence="1" key="1">
    <citation type="journal article" date="2022" name="bioRxiv">
        <title>Genomics of Preaxostyla Flagellates Illuminates Evolutionary Transitions and the Path Towards Mitochondrial Loss.</title>
        <authorList>
            <person name="Novak L.V.F."/>
            <person name="Treitli S.C."/>
            <person name="Pyrih J."/>
            <person name="Halakuc P."/>
            <person name="Pipaliya S.V."/>
            <person name="Vacek V."/>
            <person name="Brzon O."/>
            <person name="Soukal P."/>
            <person name="Eme L."/>
            <person name="Dacks J.B."/>
            <person name="Karnkowska A."/>
            <person name="Elias M."/>
            <person name="Hampl V."/>
        </authorList>
    </citation>
    <scope>NUCLEOTIDE SEQUENCE</scope>
    <source>
        <strain evidence="1">RCP-MX</strain>
    </source>
</reference>
<evidence type="ECO:0008006" key="3">
    <source>
        <dbReference type="Google" id="ProtNLM"/>
    </source>
</evidence>
<name>A0ABQ8UCL5_9EUKA</name>
<dbReference type="SUPFAM" id="SSF55811">
    <property type="entry name" value="Nudix"/>
    <property type="match status" value="1"/>
</dbReference>
<dbReference type="InterPro" id="IPR015797">
    <property type="entry name" value="NUDIX_hydrolase-like_dom_sf"/>
</dbReference>
<accession>A0ABQ8UCL5</accession>
<evidence type="ECO:0000313" key="1">
    <source>
        <dbReference type="EMBL" id="KAJ4457014.1"/>
    </source>
</evidence>
<protein>
    <recommendedName>
        <fullName evidence="3">Nudix hydrolase domain-containing protein</fullName>
    </recommendedName>
</protein>
<gene>
    <name evidence="1" type="ORF">PAPYR_7658</name>
</gene>
<dbReference type="EMBL" id="JAPMOS010000056">
    <property type="protein sequence ID" value="KAJ4457014.1"/>
    <property type="molecule type" value="Genomic_DNA"/>
</dbReference>
<dbReference type="Gene3D" id="3.90.79.10">
    <property type="entry name" value="Nucleoside Triphosphate Pyrophosphohydrolase"/>
    <property type="match status" value="1"/>
</dbReference>
<comment type="caution">
    <text evidence="1">The sequence shown here is derived from an EMBL/GenBank/DDBJ whole genome shotgun (WGS) entry which is preliminary data.</text>
</comment>
<sequence length="311" mass="34297">MASSGPLDGDSFDVVQESKIFQRYLQVWDRKVHFPNTLNPISFDVVSSISPQFVVIFPFDCQSETVTLIREYCQGPHRLCWSLPCGGFTPGKHSTLAEAAQFELSEEAHLCQGTWIHLGCVGPRSPPTSCGTLICEGKWIANSFAPFLCLNPVRDRNPRAADAEERIEIVSGVPLDRLFALILAGELLPPSVQTSIMALHHLGVLQLSIGGPPIPIPAYTPCSRICCSPVQRSCASSPLSPDRADVCARSGLEFLFAVVIGLDSDSPRRYFRLRAVSHLWNVVLKDWLTVWAVRPALVDRVVAHLRTKVLK</sequence>
<evidence type="ECO:0000313" key="2">
    <source>
        <dbReference type="Proteomes" id="UP001141327"/>
    </source>
</evidence>
<keyword evidence="2" id="KW-1185">Reference proteome</keyword>
<organism evidence="1 2">
    <name type="scientific">Paratrimastix pyriformis</name>
    <dbReference type="NCBI Taxonomy" id="342808"/>
    <lineage>
        <taxon>Eukaryota</taxon>
        <taxon>Metamonada</taxon>
        <taxon>Preaxostyla</taxon>
        <taxon>Paratrimastigidae</taxon>
        <taxon>Paratrimastix</taxon>
    </lineage>
</organism>
<dbReference type="Proteomes" id="UP001141327">
    <property type="component" value="Unassembled WGS sequence"/>
</dbReference>